<dbReference type="InterPro" id="IPR014722">
    <property type="entry name" value="Rib_uL2_dom2"/>
</dbReference>
<dbReference type="InterPro" id="IPR005100">
    <property type="entry name" value="NGN-domain"/>
</dbReference>
<dbReference type="CDD" id="cd06083">
    <property type="entry name" value="KOW_Spt5_3"/>
    <property type="match status" value="1"/>
</dbReference>
<dbReference type="Gene3D" id="2.30.30.30">
    <property type="match status" value="3"/>
</dbReference>
<evidence type="ECO:0000256" key="5">
    <source>
        <dbReference type="ARBA" id="ARBA00023163"/>
    </source>
</evidence>
<feature type="compositionally biased region" description="Polar residues" evidence="10">
    <location>
        <begin position="609"/>
        <end position="671"/>
    </location>
</feature>
<dbReference type="SMART" id="SM00739">
    <property type="entry name" value="KOW"/>
    <property type="match status" value="5"/>
</dbReference>
<reference evidence="13" key="1">
    <citation type="submission" date="2023-04" db="EMBL/GenBank/DDBJ databases">
        <title>Candida boidinii NBRC 10035.</title>
        <authorList>
            <person name="Ichikawa N."/>
            <person name="Sato H."/>
            <person name="Tonouchi N."/>
        </authorList>
    </citation>
    <scope>NUCLEOTIDE SEQUENCE</scope>
    <source>
        <strain evidence="13">NBRC 10035</strain>
    </source>
</reference>
<dbReference type="CDD" id="cd06084">
    <property type="entry name" value="KOW_Spt5_4"/>
    <property type="match status" value="1"/>
</dbReference>
<dbReference type="GO" id="GO:0003729">
    <property type="term" value="F:mRNA binding"/>
    <property type="evidence" value="ECO:0007669"/>
    <property type="project" value="TreeGrafter"/>
</dbReference>
<dbReference type="CDD" id="cd06081">
    <property type="entry name" value="KOW_Spt5_1"/>
    <property type="match status" value="1"/>
</dbReference>
<evidence type="ECO:0000256" key="1">
    <source>
        <dbReference type="ARBA" id="ARBA00004123"/>
    </source>
</evidence>
<organism evidence="13 14">
    <name type="scientific">Candida boidinii</name>
    <name type="common">Yeast</name>
    <dbReference type="NCBI Taxonomy" id="5477"/>
    <lineage>
        <taxon>Eukaryota</taxon>
        <taxon>Fungi</taxon>
        <taxon>Dikarya</taxon>
        <taxon>Ascomycota</taxon>
        <taxon>Saccharomycotina</taxon>
        <taxon>Pichiomycetes</taxon>
        <taxon>Pichiales</taxon>
        <taxon>Pichiaceae</taxon>
        <taxon>Ogataea</taxon>
        <taxon>Ogataea/Candida clade</taxon>
    </lineage>
</organism>
<feature type="domain" description="KOW" evidence="11">
    <location>
        <begin position="286"/>
        <end position="313"/>
    </location>
</feature>
<proteinExistence type="inferred from homology"/>
<dbReference type="AlphaFoldDB" id="A0A9W6WC36"/>
<dbReference type="Proteomes" id="UP001165120">
    <property type="component" value="Unassembled WGS sequence"/>
</dbReference>
<dbReference type="PANTHER" id="PTHR11125">
    <property type="entry name" value="SUPPRESSOR OF TY 5"/>
    <property type="match status" value="1"/>
</dbReference>
<dbReference type="InterPro" id="IPR041973">
    <property type="entry name" value="KOW_Spt5_1"/>
</dbReference>
<evidence type="ECO:0000256" key="2">
    <source>
        <dbReference type="ARBA" id="ARBA00006956"/>
    </source>
</evidence>
<keyword evidence="5" id="KW-0804">Transcription</keyword>
<name>A0A9W6WC36_CANBO</name>
<feature type="domain" description="KOW" evidence="11">
    <location>
        <begin position="70"/>
        <end position="97"/>
    </location>
</feature>
<feature type="region of interest" description="Disordered" evidence="10">
    <location>
        <begin position="566"/>
        <end position="770"/>
    </location>
</feature>
<evidence type="ECO:0000256" key="9">
    <source>
        <dbReference type="ARBA" id="ARBA00031006"/>
    </source>
</evidence>
<evidence type="ECO:0000256" key="7">
    <source>
        <dbReference type="ARBA" id="ARBA00024691"/>
    </source>
</evidence>
<feature type="domain" description="KOW" evidence="11">
    <location>
        <begin position="229"/>
        <end position="256"/>
    </location>
</feature>
<dbReference type="CDD" id="cd06085">
    <property type="entry name" value="KOW_Spt5_5"/>
    <property type="match status" value="1"/>
</dbReference>
<evidence type="ECO:0000256" key="8">
    <source>
        <dbReference type="ARBA" id="ARBA00029865"/>
    </source>
</evidence>
<gene>
    <name evidence="13" type="ORF">Cboi02_000506500</name>
</gene>
<evidence type="ECO:0000313" key="14">
    <source>
        <dbReference type="Proteomes" id="UP001165120"/>
    </source>
</evidence>
<dbReference type="InterPro" id="IPR041978">
    <property type="entry name" value="KOW_Spt5_5"/>
</dbReference>
<dbReference type="PANTHER" id="PTHR11125:SF7">
    <property type="entry name" value="TRANSCRIPTION ELONGATION FACTOR SPT5"/>
    <property type="match status" value="1"/>
</dbReference>
<dbReference type="EMBL" id="BSXN01002281">
    <property type="protein sequence ID" value="GME76145.1"/>
    <property type="molecule type" value="Genomic_DNA"/>
</dbReference>
<dbReference type="InterPro" id="IPR057936">
    <property type="entry name" value="KOWx_Spt5"/>
</dbReference>
<evidence type="ECO:0000313" key="13">
    <source>
        <dbReference type="EMBL" id="GME76145.1"/>
    </source>
</evidence>
<dbReference type="Pfam" id="PF23037">
    <property type="entry name" value="KOWx_SPT5"/>
    <property type="match status" value="1"/>
</dbReference>
<feature type="compositionally biased region" description="Polar residues" evidence="10">
    <location>
        <begin position="694"/>
        <end position="712"/>
    </location>
</feature>
<accession>A0A9W6WC36</accession>
<feature type="domain" description="KOW" evidence="11">
    <location>
        <begin position="410"/>
        <end position="435"/>
    </location>
</feature>
<dbReference type="GO" id="GO:0032784">
    <property type="term" value="P:regulation of DNA-templated transcription elongation"/>
    <property type="evidence" value="ECO:0007669"/>
    <property type="project" value="InterPro"/>
</dbReference>
<keyword evidence="6" id="KW-0539">Nucleus</keyword>
<feature type="domain" description="KOW" evidence="11">
    <location>
        <begin position="501"/>
        <end position="528"/>
    </location>
</feature>
<evidence type="ECO:0000259" key="12">
    <source>
        <dbReference type="SMART" id="SM01104"/>
    </source>
</evidence>
<dbReference type="GO" id="GO:0006368">
    <property type="term" value="P:transcription elongation by RNA polymerase II"/>
    <property type="evidence" value="ECO:0007669"/>
    <property type="project" value="TreeGrafter"/>
</dbReference>
<evidence type="ECO:0000259" key="11">
    <source>
        <dbReference type="SMART" id="SM00739"/>
    </source>
</evidence>
<dbReference type="SMART" id="SM01104">
    <property type="entry name" value="CTD"/>
    <property type="match status" value="1"/>
</dbReference>
<dbReference type="InterPro" id="IPR036735">
    <property type="entry name" value="NGN_dom_sf"/>
</dbReference>
<dbReference type="Pfam" id="PF23291">
    <property type="entry name" value="KOW4_SPT5"/>
    <property type="match status" value="1"/>
</dbReference>
<dbReference type="InterPro" id="IPR039659">
    <property type="entry name" value="SPT5"/>
</dbReference>
<feature type="compositionally biased region" description="Low complexity" evidence="10">
    <location>
        <begin position="576"/>
        <end position="602"/>
    </location>
</feature>
<evidence type="ECO:0000256" key="10">
    <source>
        <dbReference type="SAM" id="MobiDB-lite"/>
    </source>
</evidence>
<keyword evidence="14" id="KW-1185">Reference proteome</keyword>
<dbReference type="Gene3D" id="3.30.70.940">
    <property type="entry name" value="NusG, N-terminal domain"/>
    <property type="match status" value="1"/>
</dbReference>
<dbReference type="SUPFAM" id="SSF50104">
    <property type="entry name" value="Translation proteins SH3-like domain"/>
    <property type="match status" value="1"/>
</dbReference>
<dbReference type="InterPro" id="IPR041977">
    <property type="entry name" value="KOW_Spt5_4"/>
</dbReference>
<dbReference type="Pfam" id="PF12815">
    <property type="entry name" value="CTD"/>
    <property type="match status" value="1"/>
</dbReference>
<dbReference type="Pfam" id="PF03439">
    <property type="entry name" value="Spt5-NGN"/>
    <property type="match status" value="1"/>
</dbReference>
<dbReference type="InterPro" id="IPR041976">
    <property type="entry name" value="KOW_Spt5_3"/>
</dbReference>
<dbReference type="GO" id="GO:0032044">
    <property type="term" value="C:DSIF complex"/>
    <property type="evidence" value="ECO:0007669"/>
    <property type="project" value="TreeGrafter"/>
</dbReference>
<evidence type="ECO:0000256" key="4">
    <source>
        <dbReference type="ARBA" id="ARBA00021370"/>
    </source>
</evidence>
<sequence length="770" mass="83332">MSNTKKTPEVFSAFQRNNFVGYVYIEARRFDAVNEIIKGMPTVYGSMQKILVPIEEYPDLLRPGKSTDVQLTPGSYVRMRTGKYKGDLGIVDNLAENDLEVRVKLVPRVDYGRSSIIDSANGADGKKGRPSFNSKFRPPQRLFSEIEASQYDPEHLSSARRDKGYFIYKNEEFIDGFLYKDVKITQLDIQNIKPTLHELTLFNSGSGSEGIDLASIASTLKSTSEKSVSFQPQDNVEIVGGEQTGMKGKILAAPDSKIVRVKLEGNNDPEIDNTVVEIPISNLRKIFLVGDHVKIIHGSHTDESGLIVKVEPNQVTLVSDQTMNEITVFPNYLVKSTDTSTTSSKVGRFELHQLVQINATTVGLIIKAEKEIFTVLCTDGRVINIQPVAIQSALEVNRNTEKTTNKNGLEIKVGDVVKESSGERREGSILHIYRNYLFLKSRTISENTGIFVINSYNALTVSNKGSILSTFKLPDLNKMNPTRNIMPPPIAAAGAKFAGRDATLGHQVSVRRGPYKGKKGIVKDTNGEVARVEMHAPSKIYPINKADLLYETRPGTYVSYEEFLGNTRGGRGGRPNNGPNGNNFATPSGPSSNNNGNRSSWGNSGGRTPSWSSGGKTPSWSSGGKTPSWSSGGKTPSWSSGGKTPSWNSGNGGSKTPSWNSSNGGSKTPSWNAGGGKTPAWNAGNRSEYGGASGNRSVWNPDSSSSSHNVPTPGSARTWESSWGATPGGFISSTAPTPATPGAWDAPTPAAPRADHDDEDDYNPETVNTP</sequence>
<feature type="domain" description="Spt5 C-terminal" evidence="12">
    <location>
        <begin position="605"/>
        <end position="749"/>
    </location>
</feature>
<comment type="function">
    <text evidence="7">The SPT4-SPT5 complex mediates both activation and inhibition of transcription elongation, and plays a role in pre-mRNA processing. This complex seems to be important for the stability of the RNA polymerase II elongation machinery on the chromatin template but not for the inherent ability of this machinery to translocate down the gene.</text>
</comment>
<protein>
    <recommendedName>
        <fullName evidence="3">Transcription elongation factor SPT5</fullName>
    </recommendedName>
    <alternativeName>
        <fullName evidence="8 9">Chromatin Elongation factor SPT5</fullName>
    </alternativeName>
    <alternativeName>
        <fullName evidence="4">Transcription elongation factor spt5</fullName>
    </alternativeName>
</protein>
<dbReference type="InterPro" id="IPR005824">
    <property type="entry name" value="KOW"/>
</dbReference>
<dbReference type="Pfam" id="PF23042">
    <property type="entry name" value="KOW1_SPT5"/>
    <property type="match status" value="1"/>
</dbReference>
<dbReference type="InterPro" id="IPR024945">
    <property type="entry name" value="Spt5_C_dom"/>
</dbReference>
<dbReference type="InterPro" id="IPR008991">
    <property type="entry name" value="Translation_prot_SH3-like_sf"/>
</dbReference>
<dbReference type="Pfam" id="PF23290">
    <property type="entry name" value="KOW5_SPT5"/>
    <property type="match status" value="1"/>
</dbReference>
<evidence type="ECO:0000256" key="3">
    <source>
        <dbReference type="ARBA" id="ARBA00020181"/>
    </source>
</evidence>
<comment type="caution">
    <text evidence="13">The sequence shown here is derived from an EMBL/GenBank/DDBJ whole genome shotgun (WGS) entry which is preliminary data.</text>
</comment>
<dbReference type="GO" id="GO:0006357">
    <property type="term" value="P:regulation of transcription by RNA polymerase II"/>
    <property type="evidence" value="ECO:0007669"/>
    <property type="project" value="InterPro"/>
</dbReference>
<comment type="similarity">
    <text evidence="2">Belongs to the SPT5 family.</text>
</comment>
<comment type="subcellular location">
    <subcellularLocation>
        <location evidence="1">Nucleus</location>
    </subcellularLocation>
</comment>
<evidence type="ECO:0000256" key="6">
    <source>
        <dbReference type="ARBA" id="ARBA00023242"/>
    </source>
</evidence>